<evidence type="ECO:0000256" key="7">
    <source>
        <dbReference type="SAM" id="SignalP"/>
    </source>
</evidence>
<evidence type="ECO:0000256" key="6">
    <source>
        <dbReference type="RuleBase" id="RU363053"/>
    </source>
</evidence>
<sequence>MKLTSILVIASSFLAVSAFGVSPKPALTKPSTTSVGFLKDKAVTSSLFRDQSKVRGGAVPGWAAYNEALDKKPLITKAMTSLVGWALGDLLAQIFISGGPFDMKRFITLSVFGFIYHGPSGHFFYNWLDKQIEGKEAQHVALKVGIDQLIWCPIFMTVFFTYLGLVNGDSVAVIVDKVKSDLFTACQGSWKVWPIVHAVNFKFISTKHRLVFINAVQIAFNMFLSIIGSK</sequence>
<protein>
    <submittedName>
        <fullName evidence="8">Peroxisomal membrane protein 2</fullName>
    </submittedName>
</protein>
<comment type="similarity">
    <text evidence="2 6">Belongs to the peroxisomal membrane protein PXMP2/4 family.</text>
</comment>
<feature type="transmembrane region" description="Helical" evidence="6">
    <location>
        <begin position="148"/>
        <end position="167"/>
    </location>
</feature>
<dbReference type="GO" id="GO:0016020">
    <property type="term" value="C:membrane"/>
    <property type="evidence" value="ECO:0007669"/>
    <property type="project" value="UniProtKB-SubCell"/>
</dbReference>
<evidence type="ECO:0000256" key="5">
    <source>
        <dbReference type="ARBA" id="ARBA00023136"/>
    </source>
</evidence>
<keyword evidence="4 6" id="KW-1133">Transmembrane helix</keyword>
<comment type="caution">
    <text evidence="8">The sequence shown here is derived from an EMBL/GenBank/DDBJ whole genome shotgun (WGS) entry which is preliminary data.</text>
</comment>
<evidence type="ECO:0000256" key="1">
    <source>
        <dbReference type="ARBA" id="ARBA00004141"/>
    </source>
</evidence>
<feature type="chain" id="PRO_5012373880" evidence="7">
    <location>
        <begin position="19"/>
        <end position="230"/>
    </location>
</feature>
<evidence type="ECO:0000256" key="4">
    <source>
        <dbReference type="ARBA" id="ARBA00022989"/>
    </source>
</evidence>
<reference evidence="8 9" key="1">
    <citation type="journal article" date="2015" name="Plant Cell">
        <title>Oil accumulation by the oleaginous diatom Fistulifera solaris as revealed by the genome and transcriptome.</title>
        <authorList>
            <person name="Tanaka T."/>
            <person name="Maeda Y."/>
            <person name="Veluchamy A."/>
            <person name="Tanaka M."/>
            <person name="Abida H."/>
            <person name="Marechal E."/>
            <person name="Bowler C."/>
            <person name="Muto M."/>
            <person name="Sunaga Y."/>
            <person name="Tanaka M."/>
            <person name="Yoshino T."/>
            <person name="Taniguchi T."/>
            <person name="Fukuda Y."/>
            <person name="Nemoto M."/>
            <person name="Matsumoto M."/>
            <person name="Wong P.S."/>
            <person name="Aburatani S."/>
            <person name="Fujibuchi W."/>
        </authorList>
    </citation>
    <scope>NUCLEOTIDE SEQUENCE [LARGE SCALE GENOMIC DNA]</scope>
    <source>
        <strain evidence="8 9">JPCC DA0580</strain>
    </source>
</reference>
<dbReference type="PANTHER" id="PTHR11266:SF17">
    <property type="entry name" value="PROTEIN MPV17"/>
    <property type="match status" value="1"/>
</dbReference>
<gene>
    <name evidence="8" type="ORF">FisN_5Lh199</name>
</gene>
<dbReference type="OrthoDB" id="430207at2759"/>
<feature type="transmembrane region" description="Helical" evidence="6">
    <location>
        <begin position="106"/>
        <end position="128"/>
    </location>
</feature>
<keyword evidence="5 6" id="KW-0472">Membrane</keyword>
<keyword evidence="9" id="KW-1185">Reference proteome</keyword>
<proteinExistence type="inferred from homology"/>
<evidence type="ECO:0000256" key="2">
    <source>
        <dbReference type="ARBA" id="ARBA00006824"/>
    </source>
</evidence>
<feature type="signal peptide" evidence="7">
    <location>
        <begin position="1"/>
        <end position="18"/>
    </location>
</feature>
<dbReference type="PANTHER" id="PTHR11266">
    <property type="entry name" value="PEROXISOMAL MEMBRANE PROTEIN 2, PXMP2 MPV17"/>
    <property type="match status" value="1"/>
</dbReference>
<dbReference type="Pfam" id="PF04117">
    <property type="entry name" value="Mpv17_PMP22"/>
    <property type="match status" value="1"/>
</dbReference>
<feature type="transmembrane region" description="Helical" evidence="6">
    <location>
        <begin position="74"/>
        <end position="94"/>
    </location>
</feature>
<evidence type="ECO:0000256" key="3">
    <source>
        <dbReference type="ARBA" id="ARBA00022692"/>
    </source>
</evidence>
<name>A0A1Z5JJF2_FISSO</name>
<dbReference type="Proteomes" id="UP000198406">
    <property type="component" value="Unassembled WGS sequence"/>
</dbReference>
<organism evidence="8 9">
    <name type="scientific">Fistulifera solaris</name>
    <name type="common">Oleaginous diatom</name>
    <dbReference type="NCBI Taxonomy" id="1519565"/>
    <lineage>
        <taxon>Eukaryota</taxon>
        <taxon>Sar</taxon>
        <taxon>Stramenopiles</taxon>
        <taxon>Ochrophyta</taxon>
        <taxon>Bacillariophyta</taxon>
        <taxon>Bacillariophyceae</taxon>
        <taxon>Bacillariophycidae</taxon>
        <taxon>Naviculales</taxon>
        <taxon>Naviculaceae</taxon>
        <taxon>Fistulifera</taxon>
    </lineage>
</organism>
<dbReference type="GO" id="GO:0005737">
    <property type="term" value="C:cytoplasm"/>
    <property type="evidence" value="ECO:0007669"/>
    <property type="project" value="TreeGrafter"/>
</dbReference>
<keyword evidence="3 6" id="KW-0812">Transmembrane</keyword>
<accession>A0A1Z5JJF2</accession>
<keyword evidence="7" id="KW-0732">Signal</keyword>
<dbReference type="AlphaFoldDB" id="A0A1Z5JJF2"/>
<comment type="subcellular location">
    <subcellularLocation>
        <location evidence="1">Membrane</location>
        <topology evidence="1">Multi-pass membrane protein</topology>
    </subcellularLocation>
</comment>
<feature type="transmembrane region" description="Helical" evidence="6">
    <location>
        <begin position="210"/>
        <end position="228"/>
    </location>
</feature>
<dbReference type="EMBL" id="BDSP01000074">
    <property type="protein sequence ID" value="GAX13901.1"/>
    <property type="molecule type" value="Genomic_DNA"/>
</dbReference>
<dbReference type="InterPro" id="IPR007248">
    <property type="entry name" value="Mpv17_PMP22"/>
</dbReference>
<evidence type="ECO:0000313" key="8">
    <source>
        <dbReference type="EMBL" id="GAX13901.1"/>
    </source>
</evidence>
<dbReference type="InParanoid" id="A0A1Z5JJF2"/>
<evidence type="ECO:0000313" key="9">
    <source>
        <dbReference type="Proteomes" id="UP000198406"/>
    </source>
</evidence>